<keyword evidence="2" id="KW-1185">Reference proteome</keyword>
<proteinExistence type="predicted"/>
<dbReference type="STRING" id="408074.SAMN05660909_05420"/>
<name>A0A1H4GJ57_9BACT</name>
<gene>
    <name evidence="1" type="ORF">SAMN05660909_05420</name>
</gene>
<dbReference type="EMBL" id="FNRL01000042">
    <property type="protein sequence ID" value="SEB09645.1"/>
    <property type="molecule type" value="Genomic_DNA"/>
</dbReference>
<dbReference type="AlphaFoldDB" id="A0A1H4GJ57"/>
<organism evidence="1 2">
    <name type="scientific">Chitinophaga terrae</name>
    <name type="common">ex Kim and Jung 2007</name>
    <dbReference type="NCBI Taxonomy" id="408074"/>
    <lineage>
        <taxon>Bacteria</taxon>
        <taxon>Pseudomonadati</taxon>
        <taxon>Bacteroidota</taxon>
        <taxon>Chitinophagia</taxon>
        <taxon>Chitinophagales</taxon>
        <taxon>Chitinophagaceae</taxon>
        <taxon>Chitinophaga</taxon>
    </lineage>
</organism>
<evidence type="ECO:0000313" key="2">
    <source>
        <dbReference type="Proteomes" id="UP000199656"/>
    </source>
</evidence>
<evidence type="ECO:0000313" key="1">
    <source>
        <dbReference type="EMBL" id="SEB09645.1"/>
    </source>
</evidence>
<accession>A0A1H4GJ57</accession>
<dbReference type="Proteomes" id="UP000199656">
    <property type="component" value="Unassembled WGS sequence"/>
</dbReference>
<protein>
    <submittedName>
        <fullName evidence="1">Uncharacterized protein</fullName>
    </submittedName>
</protein>
<sequence>MKQKKFTETQIVAALKQQEVTSLKYFYFRSKQYKITPKEMIYVINNLSNRLFEESIFLFNSSFTLLSSSSIF</sequence>
<reference evidence="2" key="1">
    <citation type="submission" date="2016-10" db="EMBL/GenBank/DDBJ databases">
        <authorList>
            <person name="Varghese N."/>
            <person name="Submissions S."/>
        </authorList>
    </citation>
    <scope>NUCLEOTIDE SEQUENCE [LARGE SCALE GENOMIC DNA]</scope>
    <source>
        <strain evidence="2">DSM 23920</strain>
    </source>
</reference>